<accession>A0A0V1GRJ7</accession>
<evidence type="ECO:0000313" key="4">
    <source>
        <dbReference type="Proteomes" id="UP000054826"/>
    </source>
</evidence>
<name>A0A0V1GRJ7_TRIPS</name>
<comment type="caution">
    <text evidence="1">The sequence shown here is derived from an EMBL/GenBank/DDBJ whole genome shotgun (WGS) entry which is preliminary data.</text>
</comment>
<evidence type="ECO:0000313" key="2">
    <source>
        <dbReference type="EMBL" id="KRZ25610.1"/>
    </source>
</evidence>
<dbReference type="EMBL" id="JYDS01000708">
    <property type="protein sequence ID" value="KRZ00982.1"/>
    <property type="molecule type" value="Genomic_DNA"/>
</dbReference>
<dbReference type="AlphaFoldDB" id="A0A0V1GRJ7"/>
<reference evidence="3 4" key="1">
    <citation type="submission" date="2015-01" db="EMBL/GenBank/DDBJ databases">
        <title>Evolution of Trichinella species and genotypes.</title>
        <authorList>
            <person name="Korhonen P.K."/>
            <person name="Edoardo P."/>
            <person name="Giuseppe L.R."/>
            <person name="Gasser R.B."/>
        </authorList>
    </citation>
    <scope>NUCLEOTIDE SEQUENCE [LARGE SCALE GENOMIC DNA]</scope>
    <source>
        <strain evidence="2">ISS176</strain>
        <strain evidence="1">ISS588</strain>
    </source>
</reference>
<gene>
    <name evidence="1" type="ORF">T4B_14747</name>
    <name evidence="2" type="ORF">T4C_13715</name>
</gene>
<evidence type="ECO:0000313" key="1">
    <source>
        <dbReference type="EMBL" id="KRZ00982.1"/>
    </source>
</evidence>
<proteinExistence type="predicted"/>
<keyword evidence="3" id="KW-1185">Reference proteome</keyword>
<evidence type="ECO:0000313" key="3">
    <source>
        <dbReference type="Proteomes" id="UP000054805"/>
    </source>
</evidence>
<protein>
    <submittedName>
        <fullName evidence="1">Uncharacterized protein</fullName>
    </submittedName>
</protein>
<sequence>MKLCEPVGYKTAPDVPKWAESLRKGRKCCAETAGTKEESFVENHCDSGN</sequence>
<dbReference type="EMBL" id="JYDV01000195">
    <property type="protein sequence ID" value="KRZ25610.1"/>
    <property type="molecule type" value="Genomic_DNA"/>
</dbReference>
<dbReference type="Proteomes" id="UP000054826">
    <property type="component" value="Unassembled WGS sequence"/>
</dbReference>
<organism evidence="1 3">
    <name type="scientific">Trichinella pseudospiralis</name>
    <name type="common">Parasitic roundworm</name>
    <dbReference type="NCBI Taxonomy" id="6337"/>
    <lineage>
        <taxon>Eukaryota</taxon>
        <taxon>Metazoa</taxon>
        <taxon>Ecdysozoa</taxon>
        <taxon>Nematoda</taxon>
        <taxon>Enoplea</taxon>
        <taxon>Dorylaimia</taxon>
        <taxon>Trichinellida</taxon>
        <taxon>Trichinellidae</taxon>
        <taxon>Trichinella</taxon>
    </lineage>
</organism>
<dbReference type="Proteomes" id="UP000054805">
    <property type="component" value="Unassembled WGS sequence"/>
</dbReference>